<evidence type="ECO:0008006" key="3">
    <source>
        <dbReference type="Google" id="ProtNLM"/>
    </source>
</evidence>
<evidence type="ECO:0000313" key="1">
    <source>
        <dbReference type="EMBL" id="MFD1384106.1"/>
    </source>
</evidence>
<dbReference type="InterPro" id="IPR036852">
    <property type="entry name" value="Peptidase_S8/S53_dom_sf"/>
</dbReference>
<keyword evidence="2" id="KW-1185">Reference proteome</keyword>
<name>A0ABW4B3P2_9GAMM</name>
<dbReference type="RefSeq" id="WP_377368022.1">
    <property type="nucleotide sequence ID" value="NZ_JBHTMN010000013.1"/>
</dbReference>
<dbReference type="Gene3D" id="3.40.50.200">
    <property type="entry name" value="Peptidase S8/S53 domain"/>
    <property type="match status" value="1"/>
</dbReference>
<accession>A0ABW4B3P2</accession>
<dbReference type="EMBL" id="JBHTMN010000013">
    <property type="protein sequence ID" value="MFD1384106.1"/>
    <property type="molecule type" value="Genomic_DNA"/>
</dbReference>
<evidence type="ECO:0000313" key="2">
    <source>
        <dbReference type="Proteomes" id="UP001597059"/>
    </source>
</evidence>
<proteinExistence type="predicted"/>
<protein>
    <recommendedName>
        <fullName evidence="3">Peptidase S8/S53 domain-containing protein</fullName>
    </recommendedName>
</protein>
<comment type="caution">
    <text evidence="1">The sequence shown here is derived from an EMBL/GenBank/DDBJ whole genome shotgun (WGS) entry which is preliminary data.</text>
</comment>
<dbReference type="SUPFAM" id="SSF52743">
    <property type="entry name" value="Subtilisin-like"/>
    <property type="match status" value="1"/>
</dbReference>
<organism evidence="1 2">
    <name type="scientific">Rhodanobacter aciditrophus</name>
    <dbReference type="NCBI Taxonomy" id="1623218"/>
    <lineage>
        <taxon>Bacteria</taxon>
        <taxon>Pseudomonadati</taxon>
        <taxon>Pseudomonadota</taxon>
        <taxon>Gammaproteobacteria</taxon>
        <taxon>Lysobacterales</taxon>
        <taxon>Rhodanobacteraceae</taxon>
        <taxon>Rhodanobacter</taxon>
    </lineage>
</organism>
<gene>
    <name evidence="1" type="ORF">ACFQ45_12050</name>
</gene>
<sequence>MLRYFTLFVCLLSWNLHAEEKQPLYYIAIIDRFYPPMEGFLSEEDKVQHTGLYGLLDIDNDRQKEAFYHGDIVQLIASDPSFVFLRYPLAGQQSPMQEILNALTSINDRFAATPIDALILSWESSTLMSAFNEPLVREHREQYIQMIQQWGQEFPSWQETYLVIRALEQLTQQGATVYTISGNSGPRTINTLSFADGVTTVGAAEEELNYFITDNAFVDVYEQAAYHLKRVDDATGMPVGYDITGNGCQDIPIEALSSHSYDALPSALWPPIKGSSFAAPMALKKALLRDPVHCRS</sequence>
<reference evidence="2" key="1">
    <citation type="journal article" date="2019" name="Int. J. Syst. Evol. Microbiol.">
        <title>The Global Catalogue of Microorganisms (GCM) 10K type strain sequencing project: providing services to taxonomists for standard genome sequencing and annotation.</title>
        <authorList>
            <consortium name="The Broad Institute Genomics Platform"/>
            <consortium name="The Broad Institute Genome Sequencing Center for Infectious Disease"/>
            <person name="Wu L."/>
            <person name="Ma J."/>
        </authorList>
    </citation>
    <scope>NUCLEOTIDE SEQUENCE [LARGE SCALE GENOMIC DNA]</scope>
    <source>
        <strain evidence="2">JCM 30774</strain>
    </source>
</reference>
<dbReference type="Proteomes" id="UP001597059">
    <property type="component" value="Unassembled WGS sequence"/>
</dbReference>